<reference evidence="2 3" key="1">
    <citation type="submission" date="2018-07" db="EMBL/GenBank/DDBJ databases">
        <title>Genome analysis of Larkinella rosea.</title>
        <authorList>
            <person name="Zhou Z."/>
            <person name="Wang G."/>
        </authorList>
    </citation>
    <scope>NUCLEOTIDE SEQUENCE [LARGE SCALE GENOMIC DNA]</scope>
    <source>
        <strain evidence="3">zzj9</strain>
    </source>
</reference>
<evidence type="ECO:0000259" key="1">
    <source>
        <dbReference type="Pfam" id="PF03372"/>
    </source>
</evidence>
<dbReference type="PANTHER" id="PTHR12121">
    <property type="entry name" value="CARBON CATABOLITE REPRESSOR PROTEIN 4"/>
    <property type="match status" value="1"/>
</dbReference>
<dbReference type="Pfam" id="PF03372">
    <property type="entry name" value="Exo_endo_phos"/>
    <property type="match status" value="1"/>
</dbReference>
<feature type="domain" description="Endonuclease/exonuclease/phosphatase" evidence="1">
    <location>
        <begin position="75"/>
        <end position="320"/>
    </location>
</feature>
<comment type="caution">
    <text evidence="2">The sequence shown here is derived from an EMBL/GenBank/DDBJ whole genome shotgun (WGS) entry which is preliminary data.</text>
</comment>
<dbReference type="InterPro" id="IPR050410">
    <property type="entry name" value="CCR4/nocturin_mRNA_transcr"/>
</dbReference>
<keyword evidence="2" id="KW-0378">Hydrolase</keyword>
<accession>A0A368JVR0</accession>
<name>A0A368JVR0_9BACT</name>
<dbReference type="GO" id="GO:0000175">
    <property type="term" value="F:3'-5'-RNA exonuclease activity"/>
    <property type="evidence" value="ECO:0007669"/>
    <property type="project" value="TreeGrafter"/>
</dbReference>
<sequence>MRPIIRLRPETTRRGLVRQRNKIRFGWFSGWRRRTSSRSNQIRTPMRLGLFFVLLFGTLSGVSAQTVSRFPLNVLSFNIRYNTPQDGLNAWPNRKEIAANVFTAYQVDFAGLQEALAGQIADLQDQLPAYGWVGVGRDDGKTQGEFSPIFYNKQKFEVLKQGTFWLSETPEVPGSKSWDAALPRIATYAVFQDKRNESQVFVINTHFDHISETARQNSAKLLISKIKELSNDLPVILTGDFNTPDASPSIKTLTSDSTFKLTNTESLSENPHTGGTSTFNNFKTDQRGPVIDFIFVGPDVAVQRHDYLPILKDQVFISDHWPVLSRLTY</sequence>
<gene>
    <name evidence="2" type="ORF">DUE52_03890</name>
</gene>
<evidence type="ECO:0000313" key="2">
    <source>
        <dbReference type="EMBL" id="RCR70744.1"/>
    </source>
</evidence>
<dbReference type="OrthoDB" id="9793162at2"/>
<dbReference type="PANTHER" id="PTHR12121:SF36">
    <property type="entry name" value="ENDONUCLEASE_EXONUCLEASE_PHOSPHATASE DOMAIN-CONTAINING PROTEIN"/>
    <property type="match status" value="1"/>
</dbReference>
<protein>
    <submittedName>
        <fullName evidence="2">Endonuclease</fullName>
    </submittedName>
</protein>
<dbReference type="GO" id="GO:0004519">
    <property type="term" value="F:endonuclease activity"/>
    <property type="evidence" value="ECO:0007669"/>
    <property type="project" value="UniProtKB-KW"/>
</dbReference>
<dbReference type="CDD" id="cd09083">
    <property type="entry name" value="EEP-1"/>
    <property type="match status" value="1"/>
</dbReference>
<dbReference type="SUPFAM" id="SSF56219">
    <property type="entry name" value="DNase I-like"/>
    <property type="match status" value="1"/>
</dbReference>
<keyword evidence="2" id="KW-0540">Nuclease</keyword>
<dbReference type="Proteomes" id="UP000253383">
    <property type="component" value="Unassembled WGS sequence"/>
</dbReference>
<keyword evidence="3" id="KW-1185">Reference proteome</keyword>
<dbReference type="InterPro" id="IPR005135">
    <property type="entry name" value="Endo/exonuclease/phosphatase"/>
</dbReference>
<proteinExistence type="predicted"/>
<dbReference type="EMBL" id="QOWE01000003">
    <property type="protein sequence ID" value="RCR70744.1"/>
    <property type="molecule type" value="Genomic_DNA"/>
</dbReference>
<evidence type="ECO:0000313" key="3">
    <source>
        <dbReference type="Proteomes" id="UP000253383"/>
    </source>
</evidence>
<keyword evidence="2" id="KW-0255">Endonuclease</keyword>
<organism evidence="2 3">
    <name type="scientific">Larkinella punicea</name>
    <dbReference type="NCBI Taxonomy" id="2315727"/>
    <lineage>
        <taxon>Bacteria</taxon>
        <taxon>Pseudomonadati</taxon>
        <taxon>Bacteroidota</taxon>
        <taxon>Cytophagia</taxon>
        <taxon>Cytophagales</taxon>
        <taxon>Spirosomataceae</taxon>
        <taxon>Larkinella</taxon>
    </lineage>
</organism>
<dbReference type="Gene3D" id="3.60.10.10">
    <property type="entry name" value="Endonuclease/exonuclease/phosphatase"/>
    <property type="match status" value="1"/>
</dbReference>
<dbReference type="InterPro" id="IPR036691">
    <property type="entry name" value="Endo/exonu/phosph_ase_sf"/>
</dbReference>
<dbReference type="AlphaFoldDB" id="A0A368JVR0"/>